<dbReference type="eggNOG" id="COG0389">
    <property type="taxonomic scope" value="Bacteria"/>
</dbReference>
<dbReference type="InterPro" id="IPR043502">
    <property type="entry name" value="DNA/RNA_pol_sf"/>
</dbReference>
<gene>
    <name evidence="3" type="ORF">HMPREF0908_0797</name>
</gene>
<dbReference type="STRING" id="638302.HMPREF0908_0797"/>
<dbReference type="GO" id="GO:0042276">
    <property type="term" value="P:error-prone translesion synthesis"/>
    <property type="evidence" value="ECO:0007669"/>
    <property type="project" value="TreeGrafter"/>
</dbReference>
<comment type="similarity">
    <text evidence="1">Belongs to the DNA polymerase type-Y family.</text>
</comment>
<keyword evidence="4" id="KW-1185">Reference proteome</keyword>
<dbReference type="GO" id="GO:0005829">
    <property type="term" value="C:cytosol"/>
    <property type="evidence" value="ECO:0007669"/>
    <property type="project" value="TreeGrafter"/>
</dbReference>
<dbReference type="PANTHER" id="PTHR11076:SF35">
    <property type="entry name" value="DNA REPAIR PROTEIN HOMOLOG YOBH"/>
    <property type="match status" value="1"/>
</dbReference>
<evidence type="ECO:0000313" key="4">
    <source>
        <dbReference type="Proteomes" id="UP000005309"/>
    </source>
</evidence>
<feature type="domain" description="UmuC" evidence="2">
    <location>
        <begin position="1"/>
        <end position="122"/>
    </location>
</feature>
<comment type="caution">
    <text evidence="3">The sequence shown here is derived from an EMBL/GenBank/DDBJ whole genome shotgun (WGS) entry which is preliminary data.</text>
</comment>
<dbReference type="InterPro" id="IPR050116">
    <property type="entry name" value="DNA_polymerase-Y"/>
</dbReference>
<dbReference type="PROSITE" id="PS50173">
    <property type="entry name" value="UMUC"/>
    <property type="match status" value="1"/>
</dbReference>
<reference evidence="3 4" key="1">
    <citation type="submission" date="2009-04" db="EMBL/GenBank/DDBJ databases">
        <authorList>
            <person name="Qin X."/>
            <person name="Bachman B."/>
            <person name="Battles P."/>
            <person name="Bell A."/>
            <person name="Bess C."/>
            <person name="Bickham C."/>
            <person name="Chaboub L."/>
            <person name="Chen D."/>
            <person name="Coyle M."/>
            <person name="Deiros D.R."/>
            <person name="Dinh H."/>
            <person name="Forbes L."/>
            <person name="Fowler G."/>
            <person name="Francisco L."/>
            <person name="Fu Q."/>
            <person name="Gubbala S."/>
            <person name="Hale W."/>
            <person name="Han Y."/>
            <person name="Hemphill L."/>
            <person name="Highlander S.K."/>
            <person name="Hirani K."/>
            <person name="Hogues M."/>
            <person name="Jackson L."/>
            <person name="Jakkamsetti A."/>
            <person name="Javaid M."/>
            <person name="Jiang H."/>
            <person name="Korchina V."/>
            <person name="Kovar C."/>
            <person name="Lara F."/>
            <person name="Lee S."/>
            <person name="Mata R."/>
            <person name="Mathew T."/>
            <person name="Moen C."/>
            <person name="Morales K."/>
            <person name="Munidasa M."/>
            <person name="Nazareth L."/>
            <person name="Ngo R."/>
            <person name="Nguyen L."/>
            <person name="Okwuonu G."/>
            <person name="Ongeri F."/>
            <person name="Patil S."/>
            <person name="Petrosino J."/>
            <person name="Pham C."/>
            <person name="Pham P."/>
            <person name="Pu L.-L."/>
            <person name="Puazo M."/>
            <person name="Raj R."/>
            <person name="Reid J."/>
            <person name="Rouhana J."/>
            <person name="Saada N."/>
            <person name="Shang Y."/>
            <person name="Simmons D."/>
            <person name="Thornton R."/>
            <person name="Warren J."/>
            <person name="Weissenberger G."/>
            <person name="Zhang J."/>
            <person name="Zhang L."/>
            <person name="Zhou C."/>
            <person name="Zhu D."/>
            <person name="Muzny D."/>
            <person name="Worley K."/>
            <person name="Gibbs R."/>
        </authorList>
    </citation>
    <scope>NUCLEOTIDE SEQUENCE [LARGE SCALE GENOMIC DNA]</scope>
    <source>
        <strain evidence="3 4">ATCC 43531</strain>
    </source>
</reference>
<organism evidence="3 4">
    <name type="scientific">Selenomonas flueggei ATCC 43531</name>
    <dbReference type="NCBI Taxonomy" id="638302"/>
    <lineage>
        <taxon>Bacteria</taxon>
        <taxon>Bacillati</taxon>
        <taxon>Bacillota</taxon>
        <taxon>Negativicutes</taxon>
        <taxon>Selenomonadales</taxon>
        <taxon>Selenomonadaceae</taxon>
        <taxon>Selenomonas</taxon>
    </lineage>
</organism>
<dbReference type="Gene3D" id="3.30.70.270">
    <property type="match status" value="1"/>
</dbReference>
<sequence>MALYMEYSARIYEIYLRRIAPADIHIYSIDEVFIDVTSYLDTQHISAHDFAMLLIRDILRETGITATAGIGTNLYLAKIAMDIVAKRMTPDADGVRIAQLDEMIYRRTLWTHRPLTDFWRIGKGYAAKLEANGLFTMGDIARCSLGTTHDHWNEDLLYRLFGVQAELLIDHAWGIEPTHMEDIKSYRPKMRSKYMGQVLQSPYPAEKARLTVWEMADALSLLLVDRCITTDRIELTIGYDVECLIRPEIRDQYKGRIHTDHYGRNVPWPTHGYVGIERGASSCILMSELLDLFDKIVDPHLLIRRITLSAHHLITNEQHVAAAKQISLFSSSDTEKYVTLQQRTISAEKEKSLQEALLFIKKTHGKNAILRGANFISGATAQQRNKQIGGHKA</sequence>
<dbReference type="HOGENOM" id="CLU_012348_5_1_9"/>
<accession>C4V2Q3</accession>
<dbReference type="Proteomes" id="UP000005309">
    <property type="component" value="Unassembled WGS sequence"/>
</dbReference>
<evidence type="ECO:0000259" key="2">
    <source>
        <dbReference type="PROSITE" id="PS50173"/>
    </source>
</evidence>
<proteinExistence type="inferred from homology"/>
<dbReference type="GO" id="GO:0006281">
    <property type="term" value="P:DNA repair"/>
    <property type="evidence" value="ECO:0007669"/>
    <property type="project" value="InterPro"/>
</dbReference>
<evidence type="ECO:0000313" key="3">
    <source>
        <dbReference type="EMBL" id="EEQ49067.1"/>
    </source>
</evidence>
<dbReference type="InterPro" id="IPR001126">
    <property type="entry name" value="UmuC"/>
</dbReference>
<evidence type="ECO:0000256" key="1">
    <source>
        <dbReference type="ARBA" id="ARBA00010945"/>
    </source>
</evidence>
<dbReference type="Pfam" id="PF00817">
    <property type="entry name" value="IMS"/>
    <property type="match status" value="1"/>
</dbReference>
<name>C4V2Q3_9FIRM</name>
<dbReference type="AlphaFoldDB" id="C4V2Q3"/>
<dbReference type="PANTHER" id="PTHR11076">
    <property type="entry name" value="DNA REPAIR POLYMERASE UMUC / TRANSFERASE FAMILY MEMBER"/>
    <property type="match status" value="1"/>
</dbReference>
<dbReference type="GO" id="GO:0009432">
    <property type="term" value="P:SOS response"/>
    <property type="evidence" value="ECO:0007669"/>
    <property type="project" value="TreeGrafter"/>
</dbReference>
<dbReference type="SUPFAM" id="SSF56672">
    <property type="entry name" value="DNA/RNA polymerases"/>
    <property type="match status" value="1"/>
</dbReference>
<protein>
    <recommendedName>
        <fullName evidence="2">UmuC domain-containing protein</fullName>
    </recommendedName>
</protein>
<dbReference type="GO" id="GO:0003887">
    <property type="term" value="F:DNA-directed DNA polymerase activity"/>
    <property type="evidence" value="ECO:0007669"/>
    <property type="project" value="TreeGrafter"/>
</dbReference>
<dbReference type="InterPro" id="IPR043128">
    <property type="entry name" value="Rev_trsase/Diguanyl_cyclase"/>
</dbReference>
<dbReference type="Gene3D" id="1.10.150.20">
    <property type="entry name" value="5' to 3' exonuclease, C-terminal subdomain"/>
    <property type="match status" value="1"/>
</dbReference>
<dbReference type="EMBL" id="ACLA01000010">
    <property type="protein sequence ID" value="EEQ49067.1"/>
    <property type="molecule type" value="Genomic_DNA"/>
</dbReference>